<accession>A0A0F9LHH6</accession>
<sequence length="163" mass="17960">MSTTGTNATARVGILPPDIYLPKLDEPELFHEVINERERETGVILNQKENGVYPLMEVLTSQLWFKSDDPQRDRDGFRTVYETGTLSTGSNTIAHGLEPSTFTFTNMFGVITDGTNHVPLPNGDGGTTDSSNILVNATDIVINITAGYNNYSGQIVLEYVKFQ</sequence>
<dbReference type="EMBL" id="LAZR01012415">
    <property type="protein sequence ID" value="KKM26945.1"/>
    <property type="molecule type" value="Genomic_DNA"/>
</dbReference>
<proteinExistence type="predicted"/>
<protein>
    <submittedName>
        <fullName evidence="1">Uncharacterized protein</fullName>
    </submittedName>
</protein>
<organism evidence="1">
    <name type="scientific">marine sediment metagenome</name>
    <dbReference type="NCBI Taxonomy" id="412755"/>
    <lineage>
        <taxon>unclassified sequences</taxon>
        <taxon>metagenomes</taxon>
        <taxon>ecological metagenomes</taxon>
    </lineage>
</organism>
<dbReference type="AlphaFoldDB" id="A0A0F9LHH6"/>
<name>A0A0F9LHH6_9ZZZZ</name>
<comment type="caution">
    <text evidence="1">The sequence shown here is derived from an EMBL/GenBank/DDBJ whole genome shotgun (WGS) entry which is preliminary data.</text>
</comment>
<evidence type="ECO:0000313" key="1">
    <source>
        <dbReference type="EMBL" id="KKM26945.1"/>
    </source>
</evidence>
<reference evidence="1" key="1">
    <citation type="journal article" date="2015" name="Nature">
        <title>Complex archaea that bridge the gap between prokaryotes and eukaryotes.</title>
        <authorList>
            <person name="Spang A."/>
            <person name="Saw J.H."/>
            <person name="Jorgensen S.L."/>
            <person name="Zaremba-Niedzwiedzka K."/>
            <person name="Martijn J."/>
            <person name="Lind A.E."/>
            <person name="van Eijk R."/>
            <person name="Schleper C."/>
            <person name="Guy L."/>
            <person name="Ettema T.J."/>
        </authorList>
    </citation>
    <scope>NUCLEOTIDE SEQUENCE</scope>
</reference>
<gene>
    <name evidence="1" type="ORF">LCGC14_1579660</name>
</gene>